<reference evidence="2 3" key="1">
    <citation type="journal article" date="2012" name="J. Bacteriol.">
        <title>Complete genome sequence of the anaerobic perchlorate-reducing bacterium Azospira suillum strain PS.</title>
        <authorList>
            <person name="Byrne-Bailey K.G."/>
            <person name="Coates J.D."/>
        </authorList>
    </citation>
    <scope>NUCLEOTIDE SEQUENCE [LARGE SCALE GENOMIC DNA]</scope>
    <source>
        <strain evidence="3">ATCC BAA-33 / DSM 13638 / PS</strain>
    </source>
</reference>
<dbReference type="STRING" id="640081.Dsui_2559"/>
<dbReference type="AlphaFoldDB" id="G8QN70"/>
<dbReference type="Proteomes" id="UP000005633">
    <property type="component" value="Chromosome"/>
</dbReference>
<dbReference type="RefSeq" id="WP_014237591.1">
    <property type="nucleotide sequence ID" value="NC_016616.1"/>
</dbReference>
<accession>G8QN70</accession>
<evidence type="ECO:0000313" key="3">
    <source>
        <dbReference type="Proteomes" id="UP000005633"/>
    </source>
</evidence>
<evidence type="ECO:0000256" key="1">
    <source>
        <dbReference type="SAM" id="Phobius"/>
    </source>
</evidence>
<name>G8QN70_AZOOP</name>
<keyword evidence="1" id="KW-0812">Transmembrane</keyword>
<proteinExistence type="predicted"/>
<feature type="transmembrane region" description="Helical" evidence="1">
    <location>
        <begin position="76"/>
        <end position="103"/>
    </location>
</feature>
<dbReference type="eggNOG" id="ENOG502ZHE7">
    <property type="taxonomic scope" value="Bacteria"/>
</dbReference>
<dbReference type="EMBL" id="CP003153">
    <property type="protein sequence ID" value="AEV26910.1"/>
    <property type="molecule type" value="Genomic_DNA"/>
</dbReference>
<keyword evidence="1" id="KW-1133">Transmembrane helix</keyword>
<keyword evidence="1" id="KW-0472">Membrane</keyword>
<feature type="transmembrane region" description="Helical" evidence="1">
    <location>
        <begin position="34"/>
        <end position="56"/>
    </location>
</feature>
<feature type="transmembrane region" description="Helical" evidence="1">
    <location>
        <begin position="6"/>
        <end position="27"/>
    </location>
</feature>
<evidence type="ECO:0000313" key="2">
    <source>
        <dbReference type="EMBL" id="AEV26910.1"/>
    </source>
</evidence>
<sequence>MPIPVALAGIGASFAGGLVAGLVQFFATRAGTILAGLGLTIIGVKSFEAFLGFVVSDIQLIVSSLPSGGGGSGSNLGALAIQVAAYVGLFDAVNIILSGYMAAGSLLGMKIIYGRVK</sequence>
<protein>
    <submittedName>
        <fullName evidence="2">Uncharacterized protein</fullName>
    </submittedName>
</protein>
<gene>
    <name evidence="2" type="ordered locus">Dsui_2559</name>
</gene>
<organism evidence="2 3">
    <name type="scientific">Azospira oryzae (strain ATCC BAA-33 / DSM 13638 / PS)</name>
    <name type="common">Dechlorosoma suillum</name>
    <dbReference type="NCBI Taxonomy" id="640081"/>
    <lineage>
        <taxon>Bacteria</taxon>
        <taxon>Pseudomonadati</taxon>
        <taxon>Pseudomonadota</taxon>
        <taxon>Betaproteobacteria</taxon>
        <taxon>Rhodocyclales</taxon>
        <taxon>Rhodocyclaceae</taxon>
        <taxon>Azospira</taxon>
    </lineage>
</organism>
<dbReference type="KEGG" id="dsu:Dsui_2559"/>
<dbReference type="OrthoDB" id="9182792at2"/>
<dbReference type="HOGENOM" id="CLU_2079922_0_0_4"/>